<comment type="caution">
    <text evidence="2">The sequence shown here is derived from an EMBL/GenBank/DDBJ whole genome shotgun (WGS) entry which is preliminary data.</text>
</comment>
<dbReference type="Gene3D" id="3.40.630.30">
    <property type="match status" value="1"/>
</dbReference>
<accession>A0ABS7CUD2</accession>
<dbReference type="InterPro" id="IPR016181">
    <property type="entry name" value="Acyl_CoA_acyltransferase"/>
</dbReference>
<gene>
    <name evidence="2" type="ORF">K0O23_10320</name>
</gene>
<reference evidence="2 3" key="1">
    <citation type="journal article" date="2016" name="Int. J. Syst. Evol. Microbiol.">
        <title>Pontibacter aydingkolensis sp. nov., isolated from soil of a salt lake.</title>
        <authorList>
            <person name="Osman G."/>
            <person name="Zhang T."/>
            <person name="Lou K."/>
            <person name="Gao Y."/>
            <person name="Chang W."/>
            <person name="Lin Q."/>
            <person name="Yang H.M."/>
            <person name="Huo X.D."/>
            <person name="Wang N."/>
        </authorList>
    </citation>
    <scope>NUCLEOTIDE SEQUENCE [LARGE SCALE GENOMIC DNA]</scope>
    <source>
        <strain evidence="2 3">KACC 19255</strain>
    </source>
</reference>
<sequence length="142" mass="16403">MITLKRVNSQEDLKAAHTVREQVFVLEQNVPREAECDQYEATAKHYLAMYDDVPCGAARWRETEQGIKLERFAVLQPYRNKNIGAHVLQAVLEDVLANHADKKIYLNAQLPAVNFYKRHGFITEGEMFSECAIDHYKMVYKG</sequence>
<dbReference type="SUPFAM" id="SSF55729">
    <property type="entry name" value="Acyl-CoA N-acyltransferases (Nat)"/>
    <property type="match status" value="1"/>
</dbReference>
<protein>
    <submittedName>
        <fullName evidence="2">GNAT family N-acetyltransferase</fullName>
    </submittedName>
</protein>
<proteinExistence type="predicted"/>
<dbReference type="EMBL" id="JAHYXK010000007">
    <property type="protein sequence ID" value="MBW7467466.1"/>
    <property type="molecule type" value="Genomic_DNA"/>
</dbReference>
<feature type="domain" description="N-acetyltransferase" evidence="1">
    <location>
        <begin position="2"/>
        <end position="142"/>
    </location>
</feature>
<name>A0ABS7CUD2_9BACT</name>
<dbReference type="Proteomes" id="UP000813018">
    <property type="component" value="Unassembled WGS sequence"/>
</dbReference>
<dbReference type="PROSITE" id="PS51186">
    <property type="entry name" value="GNAT"/>
    <property type="match status" value="1"/>
</dbReference>
<dbReference type="Pfam" id="PF13673">
    <property type="entry name" value="Acetyltransf_10"/>
    <property type="match status" value="1"/>
</dbReference>
<dbReference type="CDD" id="cd04301">
    <property type="entry name" value="NAT_SF"/>
    <property type="match status" value="1"/>
</dbReference>
<evidence type="ECO:0000313" key="2">
    <source>
        <dbReference type="EMBL" id="MBW7467466.1"/>
    </source>
</evidence>
<dbReference type="RefSeq" id="WP_219877346.1">
    <property type="nucleotide sequence ID" value="NZ_JAHYXK010000007.1"/>
</dbReference>
<keyword evidence="3" id="KW-1185">Reference proteome</keyword>
<evidence type="ECO:0000313" key="3">
    <source>
        <dbReference type="Proteomes" id="UP000813018"/>
    </source>
</evidence>
<dbReference type="InterPro" id="IPR000182">
    <property type="entry name" value="GNAT_dom"/>
</dbReference>
<evidence type="ECO:0000259" key="1">
    <source>
        <dbReference type="PROSITE" id="PS51186"/>
    </source>
</evidence>
<organism evidence="2 3">
    <name type="scientific">Pontibacter aydingkolensis</name>
    <dbReference type="NCBI Taxonomy" id="1911536"/>
    <lineage>
        <taxon>Bacteria</taxon>
        <taxon>Pseudomonadati</taxon>
        <taxon>Bacteroidota</taxon>
        <taxon>Cytophagia</taxon>
        <taxon>Cytophagales</taxon>
        <taxon>Hymenobacteraceae</taxon>
        <taxon>Pontibacter</taxon>
    </lineage>
</organism>